<dbReference type="KEGG" id="mmad:MMJJ_09300"/>
<dbReference type="GeneID" id="36102018"/>
<sequence length="501" mass="56389">MNVLVNDKPKSGKTLKDVIKDEYYIPGSNIVIVKGTATVIKEETKKYMIKTTKGSFVVGITEENESVDFWNKNYKSFEKKSPIWKSISDVSFGSIEINLPVSSLKQNFKKWDVVLSVSGLDTSEGNLIFVQRDVTELYGLENPKIGILIGGKRVLKALTADDQIISIEKMRESKENIDYEVTTDLDKEIQDDWKIYTYCKAELNGPSKSTEHALAILENGTLEISEHTNTYVADCRLQTLLIDEENPENRDRGTITVRNVGNGVGKVYIYQENRASSLSHTVVGKVTDGIEIVDFSNSGKITVKTSPERLNLIGKTQKDAKILFEKHGITFKMEGNTDDDAIIVEQVPEYTMDILKSKEVTTKGIEPEKLLYVEIFDKEAPTTAWYFRKTTGLTTKRIGTLKIYFKHDDISMFERNWDYSKGLLPENTPKGPVDSEIIAVTNMAKRYKGYMGVRTSSHDKYGPTGETFEGTNIVGKVVKNAEILKSVKQGENIYILEVNSN</sequence>
<feature type="domain" description="Putative peptidyl-prolyl cis-trans isomerase" evidence="2">
    <location>
        <begin position="372"/>
        <end position="497"/>
    </location>
</feature>
<dbReference type="AlphaFoldDB" id="A0A2L1CAI0"/>
<accession>A0A2L1CAI0</accession>
<evidence type="ECO:0000313" key="4">
    <source>
        <dbReference type="Proteomes" id="UP000239462"/>
    </source>
</evidence>
<gene>
    <name evidence="3" type="ORF">MMJJ_09300</name>
</gene>
<dbReference type="Proteomes" id="UP000239462">
    <property type="component" value="Chromosome"/>
</dbReference>
<proteinExistence type="inferred from homology"/>
<evidence type="ECO:0000259" key="2">
    <source>
        <dbReference type="Pfam" id="PF26548"/>
    </source>
</evidence>
<dbReference type="PIRSF" id="PIRSF005852">
    <property type="entry name" value="UCP005852"/>
    <property type="match status" value="1"/>
</dbReference>
<dbReference type="Pfam" id="PF26548">
    <property type="entry name" value="DUF8179"/>
    <property type="match status" value="1"/>
</dbReference>
<dbReference type="InterPro" id="IPR058492">
    <property type="entry name" value="DUF8179"/>
</dbReference>
<comment type="similarity">
    <text evidence="1">Belongs to the UPF0288 family.</text>
</comment>
<name>A0A2L1CAI0_METMI</name>
<protein>
    <recommendedName>
        <fullName evidence="1">UPF0288 protein MMJJ_09300</fullName>
    </recommendedName>
</protein>
<dbReference type="NCBIfam" id="TIGR03268">
    <property type="entry name" value="methan_mark_3"/>
    <property type="match status" value="1"/>
</dbReference>
<organism evidence="3 4">
    <name type="scientific">Methanococcus maripaludis</name>
    <name type="common">Methanococcus deltae</name>
    <dbReference type="NCBI Taxonomy" id="39152"/>
    <lineage>
        <taxon>Archaea</taxon>
        <taxon>Methanobacteriati</taxon>
        <taxon>Methanobacteriota</taxon>
        <taxon>Methanomada group</taxon>
        <taxon>Methanococci</taxon>
        <taxon>Methanococcales</taxon>
        <taxon>Methanococcaceae</taxon>
        <taxon>Methanococcus</taxon>
    </lineage>
</organism>
<dbReference type="InterPro" id="IPR016466">
    <property type="entry name" value="Methan_mark_3"/>
</dbReference>
<dbReference type="RefSeq" id="WP_104837880.1">
    <property type="nucleotide sequence ID" value="NZ_CP026606.1"/>
</dbReference>
<evidence type="ECO:0000313" key="3">
    <source>
        <dbReference type="EMBL" id="AVB76339.1"/>
    </source>
</evidence>
<reference evidence="4" key="1">
    <citation type="journal article" date="2018" name="Genome Announc.">
        <title>Complete Genome Sequence of the Methanococcus maripaludis Type Strain JJ (DSM 2067), a Model for Selenoprotein Synthesis in Archaea.</title>
        <authorList>
            <person name="Poehlein A."/>
            <person name="Heym D."/>
            <person name="Quitzke V."/>
            <person name="Fersch J."/>
            <person name="Daniel R."/>
            <person name="Rother M."/>
        </authorList>
    </citation>
    <scope>NUCLEOTIDE SEQUENCE [LARGE SCALE GENOMIC DNA]</scope>
    <source>
        <strain evidence="4">DSM 2067</strain>
    </source>
</reference>
<dbReference type="HAMAP" id="MF_01089">
    <property type="entry name" value="UPF0288"/>
    <property type="match status" value="1"/>
</dbReference>
<dbReference type="EMBL" id="CP026606">
    <property type="protein sequence ID" value="AVB76339.1"/>
    <property type="molecule type" value="Genomic_DNA"/>
</dbReference>
<evidence type="ECO:0000256" key="1">
    <source>
        <dbReference type="HAMAP-Rule" id="MF_01089"/>
    </source>
</evidence>